<dbReference type="AlphaFoldDB" id="A0AAW6RKI7"/>
<organism evidence="5 6">
    <name type="scientific">Ottowia cancrivicina</name>
    <dbReference type="NCBI Taxonomy" id="3040346"/>
    <lineage>
        <taxon>Bacteria</taxon>
        <taxon>Pseudomonadati</taxon>
        <taxon>Pseudomonadota</taxon>
        <taxon>Betaproteobacteria</taxon>
        <taxon>Burkholderiales</taxon>
        <taxon>Comamonadaceae</taxon>
        <taxon>Ottowia</taxon>
    </lineage>
</organism>
<gene>
    <name evidence="5" type="ORF">QB898_06485</name>
</gene>
<keyword evidence="2 5" id="KW-0378">Hydrolase</keyword>
<evidence type="ECO:0000313" key="5">
    <source>
        <dbReference type="EMBL" id="MDG9699369.1"/>
    </source>
</evidence>
<reference evidence="5 6" key="1">
    <citation type="submission" date="2023-04" db="EMBL/GenBank/DDBJ databases">
        <title>Ottowia paracancer sp. nov., isolated from human stomach.</title>
        <authorList>
            <person name="Song Y."/>
        </authorList>
    </citation>
    <scope>NUCLEOTIDE SEQUENCE [LARGE SCALE GENOMIC DNA]</scope>
    <source>
        <strain evidence="5 6">10c7w1</strain>
    </source>
</reference>
<dbReference type="InterPro" id="IPR013520">
    <property type="entry name" value="Ribonucl_H"/>
</dbReference>
<dbReference type="EMBL" id="JARVII010000010">
    <property type="protein sequence ID" value="MDG9699369.1"/>
    <property type="molecule type" value="Genomic_DNA"/>
</dbReference>
<dbReference type="SUPFAM" id="SSF53098">
    <property type="entry name" value="Ribonuclease H-like"/>
    <property type="match status" value="1"/>
</dbReference>
<dbReference type="GO" id="GO:0003676">
    <property type="term" value="F:nucleic acid binding"/>
    <property type="evidence" value="ECO:0007669"/>
    <property type="project" value="InterPro"/>
</dbReference>
<keyword evidence="6" id="KW-1185">Reference proteome</keyword>
<dbReference type="InterPro" id="IPR051274">
    <property type="entry name" value="3-5_Exoribonuclease"/>
</dbReference>
<protein>
    <submittedName>
        <fullName evidence="5">Exonuclease domain-containing protein</fullName>
        <ecNumber evidence="5">3.1.-.-</ecNumber>
    </submittedName>
</protein>
<dbReference type="Proteomes" id="UP001237156">
    <property type="component" value="Unassembled WGS sequence"/>
</dbReference>
<dbReference type="Pfam" id="PF00929">
    <property type="entry name" value="RNase_T"/>
    <property type="match status" value="1"/>
</dbReference>
<dbReference type="InterPro" id="IPR036397">
    <property type="entry name" value="RNaseH_sf"/>
</dbReference>
<dbReference type="GO" id="GO:0000175">
    <property type="term" value="F:3'-5'-RNA exonuclease activity"/>
    <property type="evidence" value="ECO:0007669"/>
    <property type="project" value="InterPro"/>
</dbReference>
<evidence type="ECO:0000256" key="1">
    <source>
        <dbReference type="ARBA" id="ARBA00022722"/>
    </source>
</evidence>
<feature type="domain" description="Exonuclease" evidence="4">
    <location>
        <begin position="4"/>
        <end position="182"/>
    </location>
</feature>
<dbReference type="PANTHER" id="PTHR23044">
    <property type="entry name" value="3'-5' EXONUCLEASE ERI1-RELATED"/>
    <property type="match status" value="1"/>
</dbReference>
<accession>A0AAW6RKI7</accession>
<evidence type="ECO:0000256" key="3">
    <source>
        <dbReference type="ARBA" id="ARBA00022839"/>
    </source>
</evidence>
<comment type="caution">
    <text evidence="5">The sequence shown here is derived from an EMBL/GenBank/DDBJ whole genome shotgun (WGS) entry which is preliminary data.</text>
</comment>
<evidence type="ECO:0000256" key="2">
    <source>
        <dbReference type="ARBA" id="ARBA00022801"/>
    </source>
</evidence>
<proteinExistence type="predicted"/>
<dbReference type="InterPro" id="IPR047201">
    <property type="entry name" value="ERI-1_3'hExo-like"/>
</dbReference>
<dbReference type="RefSeq" id="WP_279524279.1">
    <property type="nucleotide sequence ID" value="NZ_JARVII010000010.1"/>
</dbReference>
<dbReference type="InterPro" id="IPR012337">
    <property type="entry name" value="RNaseH-like_sf"/>
</dbReference>
<keyword evidence="3 5" id="KW-0269">Exonuclease</keyword>
<dbReference type="EC" id="3.1.-.-" evidence="5"/>
<dbReference type="PANTHER" id="PTHR23044:SF61">
    <property type="entry name" value="3'-5' EXORIBONUCLEASE 1-RELATED"/>
    <property type="match status" value="1"/>
</dbReference>
<dbReference type="CDD" id="cd06133">
    <property type="entry name" value="ERI-1_3'hExo_like"/>
    <property type="match status" value="1"/>
</dbReference>
<dbReference type="SMART" id="SM00479">
    <property type="entry name" value="EXOIII"/>
    <property type="match status" value="1"/>
</dbReference>
<dbReference type="GO" id="GO:0006259">
    <property type="term" value="P:DNA metabolic process"/>
    <property type="evidence" value="ECO:0007669"/>
    <property type="project" value="UniProtKB-ARBA"/>
</dbReference>
<keyword evidence="1" id="KW-0540">Nuclease</keyword>
<evidence type="ECO:0000259" key="4">
    <source>
        <dbReference type="SMART" id="SM00479"/>
    </source>
</evidence>
<evidence type="ECO:0000313" key="6">
    <source>
        <dbReference type="Proteomes" id="UP001237156"/>
    </source>
</evidence>
<dbReference type="Gene3D" id="3.30.420.10">
    <property type="entry name" value="Ribonuclease H-like superfamily/Ribonuclease H"/>
    <property type="match status" value="1"/>
</dbReference>
<name>A0AAW6RKI7_9BURK</name>
<sequence>MSGKIIVIDLEATCWEGNPPPGEISEIIEIGICVLDQATGVIDKNRGILIKPVHSAISPFCTQLTTITPDLIGKEGISFEEALHILGKEYQAGQHAWASYGMYDKNMLQKQCALRHIPYPMHHKHINVKELFRQVTRIPRKVGMSQALDILGYPLQGTHHRGGDDAFNIARILRYCLNHSEAAIE</sequence>